<sequence>MEALHDGELWILMRVAAAMALGGVLGIERELGHHSAGLRTHMMIAGAAALIVGLGDVVAQHFAQEQYRDLLRIDPGRLIEAVVAAVGFVGAGAILRARGKQQVHGLTTASSLLMAAAIGIAAGLGNYLLAFGASLLCVLVLAVFRRLERRIGTAEPGSGPGPGGD</sequence>
<feature type="domain" description="MgtC/SapB/SrpB/YhiD N-terminal" evidence="8">
    <location>
        <begin position="16"/>
        <end position="149"/>
    </location>
</feature>
<evidence type="ECO:0000313" key="10">
    <source>
        <dbReference type="Proteomes" id="UP000599009"/>
    </source>
</evidence>
<keyword evidence="3" id="KW-1003">Cell membrane</keyword>
<comment type="caution">
    <text evidence="9">The sequence shown here is derived from an EMBL/GenBank/DDBJ whole genome shotgun (WGS) entry which is preliminary data.</text>
</comment>
<proteinExistence type="inferred from homology"/>
<keyword evidence="6 7" id="KW-0472">Membrane</keyword>
<feature type="transmembrane region" description="Helical" evidence="7">
    <location>
        <begin position="78"/>
        <end position="96"/>
    </location>
</feature>
<comment type="similarity">
    <text evidence="2 7">Belongs to the MgtC/SapB family.</text>
</comment>
<evidence type="ECO:0000313" key="9">
    <source>
        <dbReference type="EMBL" id="GGK16534.1"/>
    </source>
</evidence>
<evidence type="ECO:0000256" key="1">
    <source>
        <dbReference type="ARBA" id="ARBA00004651"/>
    </source>
</evidence>
<dbReference type="PRINTS" id="PR01837">
    <property type="entry name" value="MGTCSAPBPROT"/>
</dbReference>
<gene>
    <name evidence="9" type="ORF">GCM10011394_27200</name>
</gene>
<dbReference type="Pfam" id="PF02308">
    <property type="entry name" value="MgtC"/>
    <property type="match status" value="1"/>
</dbReference>
<dbReference type="PANTHER" id="PTHR33778:SF1">
    <property type="entry name" value="MAGNESIUM TRANSPORTER YHID-RELATED"/>
    <property type="match status" value="1"/>
</dbReference>
<evidence type="ECO:0000259" key="8">
    <source>
        <dbReference type="Pfam" id="PF02308"/>
    </source>
</evidence>
<accession>A0ABQ2ELR3</accession>
<keyword evidence="7" id="KW-0997">Cell inner membrane</keyword>
<name>A0ABQ2ELR3_9GAMM</name>
<dbReference type="PANTHER" id="PTHR33778">
    <property type="entry name" value="PROTEIN MGTC"/>
    <property type="match status" value="1"/>
</dbReference>
<reference evidence="10" key="1">
    <citation type="journal article" date="2019" name="Int. J. Syst. Evol. Microbiol.">
        <title>The Global Catalogue of Microorganisms (GCM) 10K type strain sequencing project: providing services to taxonomists for standard genome sequencing and annotation.</title>
        <authorList>
            <consortium name="The Broad Institute Genomics Platform"/>
            <consortium name="The Broad Institute Genome Sequencing Center for Infectious Disease"/>
            <person name="Wu L."/>
            <person name="Ma J."/>
        </authorList>
    </citation>
    <scope>NUCLEOTIDE SEQUENCE [LARGE SCALE GENOMIC DNA]</scope>
    <source>
        <strain evidence="10">CGMCC 1.8985</strain>
    </source>
</reference>
<dbReference type="Proteomes" id="UP000599009">
    <property type="component" value="Unassembled WGS sequence"/>
</dbReference>
<evidence type="ECO:0000256" key="6">
    <source>
        <dbReference type="ARBA" id="ARBA00023136"/>
    </source>
</evidence>
<dbReference type="RefSeq" id="WP_132987154.1">
    <property type="nucleotide sequence ID" value="NZ_BMME01000002.1"/>
</dbReference>
<dbReference type="EMBL" id="BMME01000002">
    <property type="protein sequence ID" value="GGK16534.1"/>
    <property type="molecule type" value="Genomic_DNA"/>
</dbReference>
<feature type="transmembrane region" description="Helical" evidence="7">
    <location>
        <begin position="103"/>
        <end position="121"/>
    </location>
</feature>
<feature type="transmembrane region" description="Helical" evidence="7">
    <location>
        <begin position="127"/>
        <end position="144"/>
    </location>
</feature>
<evidence type="ECO:0000256" key="5">
    <source>
        <dbReference type="ARBA" id="ARBA00022989"/>
    </source>
</evidence>
<evidence type="ECO:0000256" key="4">
    <source>
        <dbReference type="ARBA" id="ARBA00022692"/>
    </source>
</evidence>
<evidence type="ECO:0000256" key="3">
    <source>
        <dbReference type="ARBA" id="ARBA00022475"/>
    </source>
</evidence>
<dbReference type="InterPro" id="IPR049177">
    <property type="entry name" value="MgtC_SapB_SrpB_YhiD_N"/>
</dbReference>
<dbReference type="InterPro" id="IPR003416">
    <property type="entry name" value="MgtC/SapB/SrpB/YhiD_fam"/>
</dbReference>
<feature type="transmembrane region" description="Helical" evidence="7">
    <location>
        <begin position="43"/>
        <end position="63"/>
    </location>
</feature>
<feature type="transmembrane region" description="Helical" evidence="7">
    <location>
        <begin position="12"/>
        <end position="31"/>
    </location>
</feature>
<comment type="subcellular location">
    <subcellularLocation>
        <location evidence="7">Cell inner membrane</location>
        <topology evidence="7">Multi-pass membrane protein</topology>
    </subcellularLocation>
    <subcellularLocation>
        <location evidence="1">Cell membrane</location>
        <topology evidence="1">Multi-pass membrane protein</topology>
    </subcellularLocation>
</comment>
<keyword evidence="4 7" id="KW-0812">Transmembrane</keyword>
<keyword evidence="5 7" id="KW-1133">Transmembrane helix</keyword>
<organism evidence="9 10">
    <name type="scientific">Luteimonas terricola</name>
    <dbReference type="NCBI Taxonomy" id="645597"/>
    <lineage>
        <taxon>Bacteria</taxon>
        <taxon>Pseudomonadati</taxon>
        <taxon>Pseudomonadota</taxon>
        <taxon>Gammaproteobacteria</taxon>
        <taxon>Lysobacterales</taxon>
        <taxon>Lysobacteraceae</taxon>
        <taxon>Luteimonas</taxon>
    </lineage>
</organism>
<evidence type="ECO:0000256" key="7">
    <source>
        <dbReference type="RuleBase" id="RU365041"/>
    </source>
</evidence>
<protein>
    <recommendedName>
        <fullName evidence="7">Protein MgtC</fullName>
    </recommendedName>
</protein>
<evidence type="ECO:0000256" key="2">
    <source>
        <dbReference type="ARBA" id="ARBA00009298"/>
    </source>
</evidence>
<keyword evidence="10" id="KW-1185">Reference proteome</keyword>